<proteinExistence type="predicted"/>
<gene>
    <name evidence="1" type="ORF">S12H4_46215</name>
</gene>
<dbReference type="AlphaFoldDB" id="X1VVV3"/>
<name>X1VVV3_9ZZZZ</name>
<evidence type="ECO:0008006" key="2">
    <source>
        <dbReference type="Google" id="ProtNLM"/>
    </source>
</evidence>
<dbReference type="EMBL" id="BARW01028655">
    <property type="protein sequence ID" value="GAJ14925.1"/>
    <property type="molecule type" value="Genomic_DNA"/>
</dbReference>
<comment type="caution">
    <text evidence="1">The sequence shown here is derived from an EMBL/GenBank/DDBJ whole genome shotgun (WGS) entry which is preliminary data.</text>
</comment>
<reference evidence="1" key="1">
    <citation type="journal article" date="2014" name="Front. Microbiol.">
        <title>High frequency of phylogenetically diverse reductive dehalogenase-homologous genes in deep subseafloor sedimentary metagenomes.</title>
        <authorList>
            <person name="Kawai M."/>
            <person name="Futagami T."/>
            <person name="Toyoda A."/>
            <person name="Takaki Y."/>
            <person name="Nishi S."/>
            <person name="Hori S."/>
            <person name="Arai W."/>
            <person name="Tsubouchi T."/>
            <person name="Morono Y."/>
            <person name="Uchiyama I."/>
            <person name="Ito T."/>
            <person name="Fujiyama A."/>
            <person name="Inagaki F."/>
            <person name="Takami H."/>
        </authorList>
    </citation>
    <scope>NUCLEOTIDE SEQUENCE</scope>
    <source>
        <strain evidence="1">Expedition CK06-06</strain>
    </source>
</reference>
<feature type="non-terminal residue" evidence="1">
    <location>
        <position position="110"/>
    </location>
</feature>
<organism evidence="1">
    <name type="scientific">marine sediment metagenome</name>
    <dbReference type="NCBI Taxonomy" id="412755"/>
    <lineage>
        <taxon>unclassified sequences</taxon>
        <taxon>metagenomes</taxon>
        <taxon>ecological metagenomes</taxon>
    </lineage>
</organism>
<evidence type="ECO:0000313" key="1">
    <source>
        <dbReference type="EMBL" id="GAJ14925.1"/>
    </source>
</evidence>
<sequence length="110" mass="12412">MGQQAFHEQLASYGVQSRSPAALLHRDARATEEDRLLALPSLPTALLIGDFPAAWFEIYPYTMEINGTYECPSYNIFPTDLYYMDLNGSWIDNDGNGYFDEHTGDRGPEV</sequence>
<protein>
    <recommendedName>
        <fullName evidence="2">Gingipain domain-containing protein</fullName>
    </recommendedName>
</protein>
<accession>X1VVV3</accession>